<dbReference type="InterPro" id="IPR003594">
    <property type="entry name" value="HATPase_dom"/>
</dbReference>
<dbReference type="EMBL" id="CP012199">
    <property type="protein sequence ID" value="AMG73997.1"/>
    <property type="molecule type" value="Genomic_DNA"/>
</dbReference>
<keyword evidence="10 11" id="KW-0472">Membrane</keyword>
<evidence type="ECO:0000256" key="9">
    <source>
        <dbReference type="ARBA" id="ARBA00023012"/>
    </source>
</evidence>
<comment type="catalytic activity">
    <reaction evidence="1">
        <text>ATP + protein L-histidine = ADP + protein N-phospho-L-histidine.</text>
        <dbReference type="EC" id="2.7.13.3"/>
    </reaction>
</comment>
<reference evidence="14 15" key="1">
    <citation type="journal article" date="2016" name="BMC Genomics">
        <title>Genomic analysis of the nitrate-respiring Sphingopyxis granuli (formerly Sphingomonas macrogoltabida) strain TFA.</title>
        <authorList>
            <person name="Garcia-Romero I."/>
            <person name="Perez-Pulido A.J."/>
            <person name="Gonzalez-Flores Y.E."/>
            <person name="Reyes-Ramirez F."/>
            <person name="Santero E."/>
            <person name="Floriano B."/>
        </authorList>
    </citation>
    <scope>NUCLEOTIDE SEQUENCE [LARGE SCALE GENOMIC DNA]</scope>
    <source>
        <strain evidence="14 15">TFA</strain>
    </source>
</reference>
<organism evidence="14 15">
    <name type="scientific">Sphingopyxis granuli</name>
    <dbReference type="NCBI Taxonomy" id="267128"/>
    <lineage>
        <taxon>Bacteria</taxon>
        <taxon>Pseudomonadati</taxon>
        <taxon>Pseudomonadota</taxon>
        <taxon>Alphaproteobacteria</taxon>
        <taxon>Sphingomonadales</taxon>
        <taxon>Sphingomonadaceae</taxon>
        <taxon>Sphingopyxis</taxon>
    </lineage>
</organism>
<dbReference type="PANTHER" id="PTHR45436:SF8">
    <property type="entry name" value="HISTIDINE KINASE"/>
    <property type="match status" value="1"/>
</dbReference>
<dbReference type="RefSeq" id="WP_172709634.1">
    <property type="nucleotide sequence ID" value="NZ_CP012199.1"/>
</dbReference>
<dbReference type="PROSITE" id="PS50109">
    <property type="entry name" value="HIS_KIN"/>
    <property type="match status" value="1"/>
</dbReference>
<evidence type="ECO:0000256" key="1">
    <source>
        <dbReference type="ARBA" id="ARBA00000085"/>
    </source>
</evidence>
<dbReference type="SUPFAM" id="SSF55874">
    <property type="entry name" value="ATPase domain of HSP90 chaperone/DNA topoisomerase II/histidine kinase"/>
    <property type="match status" value="1"/>
</dbReference>
<keyword evidence="8 11" id="KW-1133">Transmembrane helix</keyword>
<dbReference type="InterPro" id="IPR050428">
    <property type="entry name" value="TCS_sensor_his_kinase"/>
</dbReference>
<dbReference type="GO" id="GO:0000160">
    <property type="term" value="P:phosphorelay signal transduction system"/>
    <property type="evidence" value="ECO:0007669"/>
    <property type="project" value="UniProtKB-KW"/>
</dbReference>
<dbReference type="Gene3D" id="3.30.565.10">
    <property type="entry name" value="Histidine kinase-like ATPase, C-terminal domain"/>
    <property type="match status" value="1"/>
</dbReference>
<dbReference type="Proteomes" id="UP000058599">
    <property type="component" value="Chromosome"/>
</dbReference>
<evidence type="ECO:0000256" key="2">
    <source>
        <dbReference type="ARBA" id="ARBA00004370"/>
    </source>
</evidence>
<dbReference type="Gene3D" id="1.10.287.130">
    <property type="match status" value="1"/>
</dbReference>
<dbReference type="AlphaFoldDB" id="A0AA86GM99"/>
<feature type="transmembrane region" description="Helical" evidence="11">
    <location>
        <begin position="155"/>
        <end position="175"/>
    </location>
</feature>
<keyword evidence="5" id="KW-0808">Transferase</keyword>
<dbReference type="PROSITE" id="PS50885">
    <property type="entry name" value="HAMP"/>
    <property type="match status" value="1"/>
</dbReference>
<keyword evidence="7 14" id="KW-0418">Kinase</keyword>
<evidence type="ECO:0000256" key="4">
    <source>
        <dbReference type="ARBA" id="ARBA00022553"/>
    </source>
</evidence>
<evidence type="ECO:0000256" key="11">
    <source>
        <dbReference type="SAM" id="Phobius"/>
    </source>
</evidence>
<dbReference type="SMART" id="SM00387">
    <property type="entry name" value="HATPase_c"/>
    <property type="match status" value="1"/>
</dbReference>
<dbReference type="InterPro" id="IPR004358">
    <property type="entry name" value="Sig_transdc_His_kin-like_C"/>
</dbReference>
<evidence type="ECO:0000313" key="14">
    <source>
        <dbReference type="EMBL" id="AMG73997.1"/>
    </source>
</evidence>
<feature type="domain" description="Histidine kinase" evidence="12">
    <location>
        <begin position="236"/>
        <end position="440"/>
    </location>
</feature>
<evidence type="ECO:0000256" key="7">
    <source>
        <dbReference type="ARBA" id="ARBA00022777"/>
    </source>
</evidence>
<dbReference type="InterPro" id="IPR003660">
    <property type="entry name" value="HAMP_dom"/>
</dbReference>
<evidence type="ECO:0000256" key="8">
    <source>
        <dbReference type="ARBA" id="ARBA00022989"/>
    </source>
</evidence>
<dbReference type="PANTHER" id="PTHR45436">
    <property type="entry name" value="SENSOR HISTIDINE KINASE YKOH"/>
    <property type="match status" value="1"/>
</dbReference>
<evidence type="ECO:0000259" key="13">
    <source>
        <dbReference type="PROSITE" id="PS50885"/>
    </source>
</evidence>
<dbReference type="PRINTS" id="PR00344">
    <property type="entry name" value="BCTRLSENSOR"/>
</dbReference>
<evidence type="ECO:0000313" key="15">
    <source>
        <dbReference type="Proteomes" id="UP000058599"/>
    </source>
</evidence>
<gene>
    <name evidence="14" type="ORF">SGRAN_1616</name>
</gene>
<dbReference type="GO" id="GO:0004673">
    <property type="term" value="F:protein histidine kinase activity"/>
    <property type="evidence" value="ECO:0007669"/>
    <property type="project" value="UniProtKB-EC"/>
</dbReference>
<name>A0AA86GM99_9SPHN</name>
<evidence type="ECO:0000256" key="6">
    <source>
        <dbReference type="ARBA" id="ARBA00022692"/>
    </source>
</evidence>
<evidence type="ECO:0000256" key="10">
    <source>
        <dbReference type="ARBA" id="ARBA00023136"/>
    </source>
</evidence>
<dbReference type="KEGG" id="sgi:SGRAN_1616"/>
<dbReference type="GO" id="GO:0005886">
    <property type="term" value="C:plasma membrane"/>
    <property type="evidence" value="ECO:0007669"/>
    <property type="project" value="TreeGrafter"/>
</dbReference>
<dbReference type="InterPro" id="IPR036890">
    <property type="entry name" value="HATPase_C_sf"/>
</dbReference>
<evidence type="ECO:0000256" key="3">
    <source>
        <dbReference type="ARBA" id="ARBA00012438"/>
    </source>
</evidence>
<evidence type="ECO:0000256" key="5">
    <source>
        <dbReference type="ARBA" id="ARBA00022679"/>
    </source>
</evidence>
<feature type="domain" description="HAMP" evidence="13">
    <location>
        <begin position="176"/>
        <end position="228"/>
    </location>
</feature>
<sequence length="449" mass="48550">MIEQLSRWSWRRALLLLALLAILPGAAALFLLTTRDQMMRSAENEVNADVAALTRLTDVDGVVTAIEVLEDRGARGASGGLAYLLVDPENGATLAGNMEHWPRSIPRVPTGKPIVAAGESPVLIGRVMLLDDHFLLFTGRRIEGFAALRDRTIQVVGGFTVIILAGGLIFAFLSIRTAEKRIAAIEATLTAFSQGRRSVRIEDRRRDPLGRVSARVNALLDLLREKLRHHELIAEQIAHELRGPVARAATAIQARSDDPAQASLLARATIDDLLQMIDGVLFITGMRIRDLKVERIPLHEVASEIAELFGEVAESKEIELERSLHPAFIMGERALIERLMANLVDNALKYSPPGSSLRLRVRADADGALLEISDKGQGLANFPETPGMLLARGQATQDVAGTGLGLALVLRIAERHDAQVHFADREGGGLTVAVRFAPESAGTPGPPAT</sequence>
<keyword evidence="6 11" id="KW-0812">Transmembrane</keyword>
<dbReference type="InterPro" id="IPR005467">
    <property type="entry name" value="His_kinase_dom"/>
</dbReference>
<keyword evidence="9" id="KW-0902">Two-component regulatory system</keyword>
<comment type="subcellular location">
    <subcellularLocation>
        <location evidence="2">Membrane</location>
    </subcellularLocation>
</comment>
<dbReference type="EC" id="2.7.13.3" evidence="3"/>
<evidence type="ECO:0000259" key="12">
    <source>
        <dbReference type="PROSITE" id="PS50109"/>
    </source>
</evidence>
<proteinExistence type="predicted"/>
<protein>
    <recommendedName>
        <fullName evidence="3">histidine kinase</fullName>
        <ecNumber evidence="3">2.7.13.3</ecNumber>
    </recommendedName>
</protein>
<accession>A0AA86GM99</accession>
<keyword evidence="4" id="KW-0597">Phosphoprotein</keyword>
<keyword evidence="15" id="KW-1185">Reference proteome</keyword>
<dbReference type="Pfam" id="PF02518">
    <property type="entry name" value="HATPase_c"/>
    <property type="match status" value="1"/>
</dbReference>